<dbReference type="Proteomes" id="UP001337681">
    <property type="component" value="Unassembled WGS sequence"/>
</dbReference>
<dbReference type="PROSITE" id="PS51257">
    <property type="entry name" value="PROKAR_LIPOPROTEIN"/>
    <property type="match status" value="1"/>
</dbReference>
<reference evidence="6 7" key="1">
    <citation type="submission" date="2024-01" db="EMBL/GenBank/DDBJ databases">
        <title>Pedobacter sp. nov., isolated from oil-contaminated soil.</title>
        <authorList>
            <person name="Le N.T.T."/>
        </authorList>
    </citation>
    <scope>NUCLEOTIDE SEQUENCE [LARGE SCALE GENOMIC DNA]</scope>
    <source>
        <strain evidence="6 7">VNH31</strain>
    </source>
</reference>
<dbReference type="RefSeq" id="WP_330146731.1">
    <property type="nucleotide sequence ID" value="NZ_JAZDQU010000002.1"/>
</dbReference>
<evidence type="ECO:0000256" key="3">
    <source>
        <dbReference type="ARBA" id="ARBA00023157"/>
    </source>
</evidence>
<keyword evidence="7" id="KW-1185">Reference proteome</keyword>
<evidence type="ECO:0000259" key="5">
    <source>
        <dbReference type="PROSITE" id="PS51352"/>
    </source>
</evidence>
<comment type="subcellular location">
    <subcellularLocation>
        <location evidence="1">Cell envelope</location>
    </subcellularLocation>
</comment>
<dbReference type="InterPro" id="IPR013766">
    <property type="entry name" value="Thioredoxin_domain"/>
</dbReference>
<evidence type="ECO:0000256" key="2">
    <source>
        <dbReference type="ARBA" id="ARBA00022748"/>
    </source>
</evidence>
<keyword evidence="2" id="KW-0201">Cytochrome c-type biogenesis</keyword>
<sequence>MRKISLLLVLIIALAGCKDKTKFVLNGNIANAEKGSMIYLYSFENAEPVPVDSTFLSDKGDFIFQRAAENPELFRLILDYNAYMFVAENGDEITLKADASDINGAYTLEGSDDAKYINELNEIKNKNASILEKIEGEFEEKVAADPENRQSILDKFSPNYEKAKQTEDNEIVKFAMDNYKSLVSFYAINLIRQDKNGDQLIAYADKIKDLFEGNKLVDSFKSNANSMKRIQIGAVAPDFDTYTPSGEKVSLNSFRGKYVLLEFWASWCQPCRAENPSIVAAYNKYKDKGFTVFGISIDKDKAAWVEAIKADGLTWTQGGDGFGFEGPIAKLYMLQATPSSFLLDKEGKIIAKNLRGNELDAFLAKTIK</sequence>
<organism evidence="6 7">
    <name type="scientific">Pedobacter flavus</name>
    <dbReference type="NCBI Taxonomy" id="3113906"/>
    <lineage>
        <taxon>Bacteria</taxon>
        <taxon>Pseudomonadati</taxon>
        <taxon>Bacteroidota</taxon>
        <taxon>Sphingobacteriia</taxon>
        <taxon>Sphingobacteriales</taxon>
        <taxon>Sphingobacteriaceae</taxon>
        <taxon>Pedobacter</taxon>
    </lineage>
</organism>
<proteinExistence type="predicted"/>
<dbReference type="EMBL" id="JAZDQU010000002">
    <property type="protein sequence ID" value="MEE1885838.1"/>
    <property type="molecule type" value="Genomic_DNA"/>
</dbReference>
<feature type="domain" description="Thioredoxin" evidence="5">
    <location>
        <begin position="230"/>
        <end position="368"/>
    </location>
</feature>
<dbReference type="Pfam" id="PF14289">
    <property type="entry name" value="DUF4369"/>
    <property type="match status" value="1"/>
</dbReference>
<comment type="caution">
    <text evidence="6">The sequence shown here is derived from an EMBL/GenBank/DDBJ whole genome shotgun (WGS) entry which is preliminary data.</text>
</comment>
<dbReference type="InterPro" id="IPR025380">
    <property type="entry name" value="DUF4369"/>
</dbReference>
<evidence type="ECO:0000256" key="1">
    <source>
        <dbReference type="ARBA" id="ARBA00004196"/>
    </source>
</evidence>
<dbReference type="SUPFAM" id="SSF52833">
    <property type="entry name" value="Thioredoxin-like"/>
    <property type="match status" value="1"/>
</dbReference>
<evidence type="ECO:0000313" key="7">
    <source>
        <dbReference type="Proteomes" id="UP001337681"/>
    </source>
</evidence>
<dbReference type="PANTHER" id="PTHR42852:SF6">
    <property type="entry name" value="THIOL:DISULFIDE INTERCHANGE PROTEIN DSBE"/>
    <property type="match status" value="1"/>
</dbReference>
<keyword evidence="3" id="KW-1015">Disulfide bond</keyword>
<protein>
    <submittedName>
        <fullName evidence="6">TlpA disulfide reductase family protein</fullName>
    </submittedName>
</protein>
<dbReference type="InterPro" id="IPR036249">
    <property type="entry name" value="Thioredoxin-like_sf"/>
</dbReference>
<dbReference type="CDD" id="cd02966">
    <property type="entry name" value="TlpA_like_family"/>
    <property type="match status" value="1"/>
</dbReference>
<name>A0ABU7H3C1_9SPHI</name>
<dbReference type="Pfam" id="PF00578">
    <property type="entry name" value="AhpC-TSA"/>
    <property type="match status" value="1"/>
</dbReference>
<dbReference type="Gene3D" id="3.40.30.10">
    <property type="entry name" value="Glutaredoxin"/>
    <property type="match status" value="1"/>
</dbReference>
<gene>
    <name evidence="6" type="ORF">VRU49_10460</name>
</gene>
<dbReference type="PANTHER" id="PTHR42852">
    <property type="entry name" value="THIOL:DISULFIDE INTERCHANGE PROTEIN DSBE"/>
    <property type="match status" value="1"/>
</dbReference>
<dbReference type="PROSITE" id="PS51352">
    <property type="entry name" value="THIOREDOXIN_2"/>
    <property type="match status" value="1"/>
</dbReference>
<dbReference type="InterPro" id="IPR050553">
    <property type="entry name" value="Thioredoxin_ResA/DsbE_sf"/>
</dbReference>
<evidence type="ECO:0000313" key="6">
    <source>
        <dbReference type="EMBL" id="MEE1885838.1"/>
    </source>
</evidence>
<keyword evidence="4" id="KW-0676">Redox-active center</keyword>
<accession>A0ABU7H3C1</accession>
<dbReference type="InterPro" id="IPR000866">
    <property type="entry name" value="AhpC/TSA"/>
</dbReference>
<evidence type="ECO:0000256" key="4">
    <source>
        <dbReference type="ARBA" id="ARBA00023284"/>
    </source>
</evidence>